<name>A0AAU2A3F8_9ACTN</name>
<dbReference type="EMBL" id="CP108222">
    <property type="protein sequence ID" value="WTT18875.1"/>
    <property type="molecule type" value="Genomic_DNA"/>
</dbReference>
<dbReference type="AlphaFoldDB" id="A0AAU2A3F8"/>
<protein>
    <submittedName>
        <fullName evidence="1">Uncharacterized protein</fullName>
    </submittedName>
</protein>
<accession>A0AAU2A3F8</accession>
<gene>
    <name evidence="1" type="ORF">OHA22_26755</name>
</gene>
<proteinExistence type="predicted"/>
<evidence type="ECO:0000313" key="1">
    <source>
        <dbReference type="EMBL" id="WTT18875.1"/>
    </source>
</evidence>
<sequence length="98" mass="10848">MEVEPESPYGPRLLPWTGQEGKPCYLITDEHGGPVSRLADATESVQLGMGAELLAHARELLPGTPRGELRFLSERLTEALRDALRVAESRGQRLNRLN</sequence>
<reference evidence="1" key="1">
    <citation type="submission" date="2022-10" db="EMBL/GenBank/DDBJ databases">
        <title>The complete genomes of actinobacterial strains from the NBC collection.</title>
        <authorList>
            <person name="Joergensen T.S."/>
            <person name="Alvarez Arevalo M."/>
            <person name="Sterndorff E.B."/>
            <person name="Faurdal D."/>
            <person name="Vuksanovic O."/>
            <person name="Mourched A.-S."/>
            <person name="Charusanti P."/>
            <person name="Shaw S."/>
            <person name="Blin K."/>
            <person name="Weber T."/>
        </authorList>
    </citation>
    <scope>NUCLEOTIDE SEQUENCE</scope>
    <source>
        <strain evidence="1">NBC_00093</strain>
    </source>
</reference>
<organism evidence="1">
    <name type="scientific">Streptomyces sp. NBC_00093</name>
    <dbReference type="NCBI Taxonomy" id="2975649"/>
    <lineage>
        <taxon>Bacteria</taxon>
        <taxon>Bacillati</taxon>
        <taxon>Actinomycetota</taxon>
        <taxon>Actinomycetes</taxon>
        <taxon>Kitasatosporales</taxon>
        <taxon>Streptomycetaceae</taxon>
        <taxon>Streptomyces</taxon>
    </lineage>
</organism>